<protein>
    <submittedName>
        <fullName evidence="1">Uncharacterized protein</fullName>
    </submittedName>
</protein>
<sequence>MKITPPNNALINKADVRGNLIEVYIIYPQIDEVNPSIADEKLKACIVAIYVTEFVICY</sequence>
<keyword evidence="2" id="KW-1185">Reference proteome</keyword>
<name>A0ABN6QB24_NOSCO</name>
<organism evidence="1 2">
    <name type="scientific">Nostoc cf. commune SO-36</name>
    <dbReference type="NCBI Taxonomy" id="449208"/>
    <lineage>
        <taxon>Bacteria</taxon>
        <taxon>Bacillati</taxon>
        <taxon>Cyanobacteriota</taxon>
        <taxon>Cyanophyceae</taxon>
        <taxon>Nostocales</taxon>
        <taxon>Nostocaceae</taxon>
        <taxon>Nostoc</taxon>
    </lineage>
</organism>
<gene>
    <name evidence="1" type="ORF">ANSO36C_48260</name>
</gene>
<evidence type="ECO:0000313" key="2">
    <source>
        <dbReference type="Proteomes" id="UP001055453"/>
    </source>
</evidence>
<evidence type="ECO:0000313" key="1">
    <source>
        <dbReference type="EMBL" id="BDI19024.1"/>
    </source>
</evidence>
<dbReference type="Proteomes" id="UP001055453">
    <property type="component" value="Chromosome"/>
</dbReference>
<reference evidence="1" key="1">
    <citation type="submission" date="2022-04" db="EMBL/GenBank/DDBJ databases">
        <title>Complete genome sequence of a cyanobacterium, Nostoc sp. SO-36, isolated in Antarctica.</title>
        <authorList>
            <person name="Kanesaki Y."/>
            <person name="Effendi D."/>
            <person name="Sakamoto T."/>
            <person name="Ohtani S."/>
            <person name="Awai K."/>
        </authorList>
    </citation>
    <scope>NUCLEOTIDE SEQUENCE</scope>
    <source>
        <strain evidence="1">SO-36</strain>
    </source>
</reference>
<dbReference type="EMBL" id="AP025732">
    <property type="protein sequence ID" value="BDI19024.1"/>
    <property type="molecule type" value="Genomic_DNA"/>
</dbReference>
<accession>A0ABN6QB24</accession>
<proteinExistence type="predicted"/>